<proteinExistence type="predicted"/>
<gene>
    <name evidence="1" type="ORF">GPY51_06905</name>
</gene>
<dbReference type="EMBL" id="WSFA01000012">
    <property type="protein sequence ID" value="NDL38518.1"/>
    <property type="molecule type" value="Genomic_DNA"/>
</dbReference>
<accession>A0A6L9JGZ2</accession>
<dbReference type="RefSeq" id="WP_011148843.1">
    <property type="nucleotide sequence ID" value="NZ_CAWPHK010000019.1"/>
</dbReference>
<reference evidence="1 2" key="1">
    <citation type="submission" date="2019-12" db="EMBL/GenBank/DDBJ databases">
        <title>Engineering Photorhabdus to improve their lethality against agricultural pests.</title>
        <authorList>
            <person name="Machado R.A.R."/>
        </authorList>
    </citation>
    <scope>NUCLEOTIDE SEQUENCE [LARGE SCALE GENOMIC DNA]</scope>
    <source>
        <strain evidence="1 2">EN01</strain>
    </source>
</reference>
<organism evidence="1 2">
    <name type="scientific">Photorhabdus laumondii subsp. laumondii</name>
    <name type="common">Photorhabdus luminescens subsp. laumondii</name>
    <dbReference type="NCBI Taxonomy" id="141679"/>
    <lineage>
        <taxon>Bacteria</taxon>
        <taxon>Pseudomonadati</taxon>
        <taxon>Pseudomonadota</taxon>
        <taxon>Gammaproteobacteria</taxon>
        <taxon>Enterobacterales</taxon>
        <taxon>Morganellaceae</taxon>
        <taxon>Photorhabdus</taxon>
    </lineage>
</organism>
<name>A0A6L9JGZ2_PHOLM</name>
<dbReference type="GeneID" id="48851011"/>
<sequence length="116" mass="13736">MIEIFFHPSANSEIDGLSEELQGKFYALIDTLSDKPHDLREPHCKLLEKRNKIFELRTSNGDNIARGTWCYGEEKNTIYMLSFFIKKSQKTDVRDKQTAINRKKDMIKMHKREDLR</sequence>
<dbReference type="Pfam" id="PF05973">
    <property type="entry name" value="Gp49"/>
    <property type="match status" value="1"/>
</dbReference>
<evidence type="ECO:0000313" key="2">
    <source>
        <dbReference type="Proteomes" id="UP000479300"/>
    </source>
</evidence>
<dbReference type="InterPro" id="IPR009241">
    <property type="entry name" value="HigB-like"/>
</dbReference>
<comment type="caution">
    <text evidence="1">The sequence shown here is derived from an EMBL/GenBank/DDBJ whole genome shotgun (WGS) entry which is preliminary data.</text>
</comment>
<dbReference type="Proteomes" id="UP000479300">
    <property type="component" value="Unassembled WGS sequence"/>
</dbReference>
<protein>
    <recommendedName>
        <fullName evidence="3">Addiction module toxin RelE</fullName>
    </recommendedName>
</protein>
<dbReference type="AlphaFoldDB" id="A0A6L9JGZ2"/>
<evidence type="ECO:0000313" key="1">
    <source>
        <dbReference type="EMBL" id="NDL38518.1"/>
    </source>
</evidence>
<evidence type="ECO:0008006" key="3">
    <source>
        <dbReference type="Google" id="ProtNLM"/>
    </source>
</evidence>